<reference evidence="2" key="1">
    <citation type="submission" date="2016-12" db="EMBL/GenBank/DDBJ databases">
        <authorList>
            <person name="Meng X."/>
        </authorList>
    </citation>
    <scope>NUCLEOTIDE SEQUENCE [LARGE SCALE GENOMIC DNA]</scope>
    <source>
        <strain evidence="2">DSM 19116</strain>
    </source>
</reference>
<sequence>MGRRSKKRPYGAEHVPLNMERLRSVAREEAGPGGTYQVQEVKAREKPYTCPGCGGVIQIGTWHIVAWPTDAILASGVNARRHWHSGCWKARFGRRLAW</sequence>
<dbReference type="Proteomes" id="UP000185628">
    <property type="component" value="Unassembled WGS sequence"/>
</dbReference>
<name>A0A1Q5Q312_9ACTO</name>
<gene>
    <name evidence="1" type="ORF">BSZ39_05315</name>
</gene>
<evidence type="ECO:0000313" key="2">
    <source>
        <dbReference type="Proteomes" id="UP000185628"/>
    </source>
</evidence>
<organism evidence="1 2">
    <name type="scientific">Bowdeniella nasicola</name>
    <dbReference type="NCBI Taxonomy" id="208480"/>
    <lineage>
        <taxon>Bacteria</taxon>
        <taxon>Bacillati</taxon>
        <taxon>Actinomycetota</taxon>
        <taxon>Actinomycetes</taxon>
        <taxon>Actinomycetales</taxon>
        <taxon>Actinomycetaceae</taxon>
        <taxon>Bowdeniella</taxon>
    </lineage>
</organism>
<proteinExistence type="predicted"/>
<dbReference type="EMBL" id="MQVR01000023">
    <property type="protein sequence ID" value="OKL54197.1"/>
    <property type="molecule type" value="Genomic_DNA"/>
</dbReference>
<evidence type="ECO:0008006" key="3">
    <source>
        <dbReference type="Google" id="ProtNLM"/>
    </source>
</evidence>
<dbReference type="OrthoDB" id="3381577at2"/>
<dbReference type="RefSeq" id="WP_073716340.1">
    <property type="nucleotide sequence ID" value="NZ_MQVR01000023.1"/>
</dbReference>
<keyword evidence="2" id="KW-1185">Reference proteome</keyword>
<comment type="caution">
    <text evidence="1">The sequence shown here is derived from an EMBL/GenBank/DDBJ whole genome shotgun (WGS) entry which is preliminary data.</text>
</comment>
<accession>A0A1Q5Q312</accession>
<protein>
    <recommendedName>
        <fullName evidence="3">ATP/GTP-binding protein</fullName>
    </recommendedName>
</protein>
<dbReference type="STRING" id="208480.SAMN02910418_00202"/>
<evidence type="ECO:0000313" key="1">
    <source>
        <dbReference type="EMBL" id="OKL54197.1"/>
    </source>
</evidence>
<dbReference type="AlphaFoldDB" id="A0A1Q5Q312"/>